<accession>A0A7W3ZM78</accession>
<dbReference type="Proteomes" id="UP000525686">
    <property type="component" value="Unassembled WGS sequence"/>
</dbReference>
<dbReference type="AlphaFoldDB" id="A0A7W3ZM78"/>
<evidence type="ECO:0000313" key="3">
    <source>
        <dbReference type="EMBL" id="MBB1253255.1"/>
    </source>
</evidence>
<name>A0A7W3ZM78_9ACTN</name>
<dbReference type="RefSeq" id="WP_181353881.1">
    <property type="nucleotide sequence ID" value="NZ_JABJWZ010000044.1"/>
</dbReference>
<feature type="domain" description="Thioredoxin-like fold" evidence="2">
    <location>
        <begin position="96"/>
        <end position="279"/>
    </location>
</feature>
<evidence type="ECO:0000256" key="1">
    <source>
        <dbReference type="SAM" id="MobiDB-lite"/>
    </source>
</evidence>
<protein>
    <submittedName>
        <fullName evidence="3">Thioredoxin domain-containing protein</fullName>
    </submittedName>
</protein>
<reference evidence="4" key="1">
    <citation type="submission" date="2020-05" db="EMBL/GenBank/DDBJ databases">
        <title>Classification of alakaliphilic streptomycetes isolated from an alkaline soil next to Lonar Crater, India and a proposal for the recognition of Streptomyces alkaliterrae sp. nov.</title>
        <authorList>
            <person name="Golinska P."/>
        </authorList>
    </citation>
    <scope>NUCLEOTIDE SEQUENCE [LARGE SCALE GENOMIC DNA]</scope>
    <source>
        <strain evidence="4">OF3</strain>
    </source>
</reference>
<dbReference type="Pfam" id="PF13462">
    <property type="entry name" value="Thioredoxin_4"/>
    <property type="match status" value="1"/>
</dbReference>
<evidence type="ECO:0000259" key="2">
    <source>
        <dbReference type="Pfam" id="PF13462"/>
    </source>
</evidence>
<dbReference type="SUPFAM" id="SSF52833">
    <property type="entry name" value="Thioredoxin-like"/>
    <property type="match status" value="1"/>
</dbReference>
<organism evidence="3 4">
    <name type="scientific">Streptomyces alkaliterrae</name>
    <dbReference type="NCBI Taxonomy" id="2213162"/>
    <lineage>
        <taxon>Bacteria</taxon>
        <taxon>Bacillati</taxon>
        <taxon>Actinomycetota</taxon>
        <taxon>Actinomycetes</taxon>
        <taxon>Kitasatosporales</taxon>
        <taxon>Streptomycetaceae</taxon>
        <taxon>Streptomyces</taxon>
    </lineage>
</organism>
<feature type="region of interest" description="Disordered" evidence="1">
    <location>
        <begin position="1"/>
        <end position="29"/>
    </location>
</feature>
<dbReference type="InterPro" id="IPR036249">
    <property type="entry name" value="Thioredoxin-like_sf"/>
</dbReference>
<proteinExistence type="predicted"/>
<dbReference type="Gene3D" id="3.40.30.10">
    <property type="entry name" value="Glutaredoxin"/>
    <property type="match status" value="1"/>
</dbReference>
<feature type="compositionally biased region" description="Basic and acidic residues" evidence="1">
    <location>
        <begin position="1"/>
        <end position="27"/>
    </location>
</feature>
<gene>
    <name evidence="3" type="ORF">H3146_07705</name>
</gene>
<evidence type="ECO:0000313" key="4">
    <source>
        <dbReference type="Proteomes" id="UP000525686"/>
    </source>
</evidence>
<dbReference type="EMBL" id="JABJWZ010000044">
    <property type="protein sequence ID" value="MBB1253255.1"/>
    <property type="molecule type" value="Genomic_DNA"/>
</dbReference>
<dbReference type="InterPro" id="IPR012336">
    <property type="entry name" value="Thioredoxin-like_fold"/>
</dbReference>
<sequence>MSKRNSQEAKRVARERLRAEREKEAKKAKMRRQLGVAGAVVAALAVMGGIGFAVTKMLEPENQDWSDAQKVAEGASSAGRYSSYEAPANTEGRDGVDIVIGDKDAKNTVSVYEDMRCPVCASFEQLNGNTISKDIEEGKYKAEFVFGTFLDRNPAIAGTGSRNALSALGAALNVSPEAFLEYKKILFSSDVHPDEGKDDFGSDKYLINAAQDVKDLKGNKSFEDDVNNGTFDPWALKVSKKFDDDKDVTGTPSIKLNGKKVETAQGGAPMTPDQFREFVHDRLEK</sequence>
<comment type="caution">
    <text evidence="3">The sequence shown here is derived from an EMBL/GenBank/DDBJ whole genome shotgun (WGS) entry which is preliminary data.</text>
</comment>